<dbReference type="Proteomes" id="UP000186955">
    <property type="component" value="Unassembled WGS sequence"/>
</dbReference>
<dbReference type="SUPFAM" id="SSF56112">
    <property type="entry name" value="Protein kinase-like (PK-like)"/>
    <property type="match status" value="1"/>
</dbReference>
<accession>A0A1Q5U7X7</accession>
<organism evidence="7 8">
    <name type="scientific">Penicillium subrubescens</name>
    <dbReference type="NCBI Taxonomy" id="1316194"/>
    <lineage>
        <taxon>Eukaryota</taxon>
        <taxon>Fungi</taxon>
        <taxon>Dikarya</taxon>
        <taxon>Ascomycota</taxon>
        <taxon>Pezizomycotina</taxon>
        <taxon>Eurotiomycetes</taxon>
        <taxon>Eurotiomycetidae</taxon>
        <taxon>Eurotiales</taxon>
        <taxon>Aspergillaceae</taxon>
        <taxon>Penicillium</taxon>
    </lineage>
</organism>
<dbReference type="Gene3D" id="1.10.510.10">
    <property type="entry name" value="Transferase(Phosphotransferase) domain 1"/>
    <property type="match status" value="1"/>
</dbReference>
<dbReference type="InterPro" id="IPR000719">
    <property type="entry name" value="Prot_kinase_dom"/>
</dbReference>
<evidence type="ECO:0000256" key="4">
    <source>
        <dbReference type="ARBA" id="ARBA00022777"/>
    </source>
</evidence>
<dbReference type="PANTHER" id="PTHR24055">
    <property type="entry name" value="MITOGEN-ACTIVATED PROTEIN KINASE"/>
    <property type="match status" value="1"/>
</dbReference>
<dbReference type="Pfam" id="PF00069">
    <property type="entry name" value="Pkinase"/>
    <property type="match status" value="1"/>
</dbReference>
<keyword evidence="4 7" id="KW-0418">Kinase</keyword>
<dbReference type="PROSITE" id="PS50011">
    <property type="entry name" value="PROTEIN_KINASE_DOM"/>
    <property type="match status" value="1"/>
</dbReference>
<proteinExistence type="predicted"/>
<feature type="domain" description="Protein kinase" evidence="6">
    <location>
        <begin position="1"/>
        <end position="126"/>
    </location>
</feature>
<dbReference type="InterPro" id="IPR011009">
    <property type="entry name" value="Kinase-like_dom_sf"/>
</dbReference>
<reference evidence="7 8" key="1">
    <citation type="submission" date="2016-10" db="EMBL/GenBank/DDBJ databases">
        <title>Genome sequence of the ascomycete fungus Penicillium subrubescens.</title>
        <authorList>
            <person name="De Vries R.P."/>
            <person name="Peng M."/>
            <person name="Dilokpimol A."/>
            <person name="Hilden K."/>
            <person name="Makela M.R."/>
            <person name="Grigoriev I."/>
            <person name="Riley R."/>
            <person name="Granchi Z."/>
        </authorList>
    </citation>
    <scope>NUCLEOTIDE SEQUENCE [LARGE SCALE GENOMIC DNA]</scope>
    <source>
        <strain evidence="7 8">CBS 132785</strain>
    </source>
</reference>
<sequence>MTGYVTTRFYRAPETMLTWQKYNVEVDMWSAGCILAEMIEGSPLFPGRNHTDQFLTSEYITGLPERAKVPFANKIKQALPDGMSQAGLHLRKVAHLITALDLLEQLLVWNPEQRITAEAALSHPYLSVYHDPSDEPTANQTFDWSSIDADHGIDTWKTLVYVLLYETHVLSLIKVLDILRFWTISAVSAPLEPTLLNVDNKANKYTTFGLNILRDDDIFRALVAICPSTCKGDGDFDISAIPAHVTTCCRLSTT</sequence>
<dbReference type="STRING" id="1316194.A0A1Q5U7X7"/>
<keyword evidence="8" id="KW-1185">Reference proteome</keyword>
<dbReference type="SMART" id="SM00220">
    <property type="entry name" value="S_TKc"/>
    <property type="match status" value="1"/>
</dbReference>
<evidence type="ECO:0000256" key="5">
    <source>
        <dbReference type="ARBA" id="ARBA00022840"/>
    </source>
</evidence>
<evidence type="ECO:0000256" key="1">
    <source>
        <dbReference type="ARBA" id="ARBA00022527"/>
    </source>
</evidence>
<evidence type="ECO:0000313" key="8">
    <source>
        <dbReference type="Proteomes" id="UP000186955"/>
    </source>
</evidence>
<dbReference type="AlphaFoldDB" id="A0A1Q5U7X7"/>
<dbReference type="GO" id="GO:0005524">
    <property type="term" value="F:ATP binding"/>
    <property type="evidence" value="ECO:0007669"/>
    <property type="project" value="UniProtKB-KW"/>
</dbReference>
<evidence type="ECO:0000256" key="3">
    <source>
        <dbReference type="ARBA" id="ARBA00022741"/>
    </source>
</evidence>
<dbReference type="GO" id="GO:0004674">
    <property type="term" value="F:protein serine/threonine kinase activity"/>
    <property type="evidence" value="ECO:0007669"/>
    <property type="project" value="UniProtKB-KW"/>
</dbReference>
<dbReference type="FunFam" id="1.10.510.10:FF:000624">
    <property type="entry name" value="Mitogen-activated protein kinase"/>
    <property type="match status" value="1"/>
</dbReference>
<protein>
    <submittedName>
        <fullName evidence="7">Mitogen-activated protein kinase HOG1</fullName>
    </submittedName>
</protein>
<keyword evidence="1" id="KW-0723">Serine/threonine-protein kinase</keyword>
<keyword evidence="2" id="KW-0808">Transferase</keyword>
<dbReference type="EMBL" id="MNBE01000567">
    <property type="protein sequence ID" value="OKP08575.1"/>
    <property type="molecule type" value="Genomic_DNA"/>
</dbReference>
<name>A0A1Q5U7X7_9EURO</name>
<dbReference type="Gene3D" id="3.30.200.20">
    <property type="entry name" value="Phosphorylase Kinase, domain 1"/>
    <property type="match status" value="1"/>
</dbReference>
<keyword evidence="3" id="KW-0547">Nucleotide-binding</keyword>
<keyword evidence="5" id="KW-0067">ATP-binding</keyword>
<evidence type="ECO:0000313" key="7">
    <source>
        <dbReference type="EMBL" id="OKP08575.1"/>
    </source>
</evidence>
<evidence type="ECO:0000256" key="2">
    <source>
        <dbReference type="ARBA" id="ARBA00022679"/>
    </source>
</evidence>
<comment type="caution">
    <text evidence="7">The sequence shown here is derived from an EMBL/GenBank/DDBJ whole genome shotgun (WGS) entry which is preliminary data.</text>
</comment>
<evidence type="ECO:0000259" key="6">
    <source>
        <dbReference type="PROSITE" id="PS50011"/>
    </source>
</evidence>
<gene>
    <name evidence="7" type="ORF">PENSUB_5562</name>
</gene>
<dbReference type="InterPro" id="IPR050117">
    <property type="entry name" value="MAPK"/>
</dbReference>